<dbReference type="InterPro" id="IPR033931">
    <property type="entry name" value="PDK1-typ_PH"/>
</dbReference>
<dbReference type="Pfam" id="PF14593">
    <property type="entry name" value="PH_3"/>
    <property type="match status" value="1"/>
</dbReference>
<evidence type="ECO:0000259" key="2">
    <source>
        <dbReference type="Pfam" id="PF14593"/>
    </source>
</evidence>
<feature type="compositionally biased region" description="Polar residues" evidence="1">
    <location>
        <begin position="59"/>
        <end position="69"/>
    </location>
</feature>
<dbReference type="SUPFAM" id="SSF50729">
    <property type="entry name" value="PH domain-like"/>
    <property type="match status" value="1"/>
</dbReference>
<dbReference type="EMBL" id="GL871124">
    <property type="protein sequence ID" value="EGC33817.1"/>
    <property type="molecule type" value="Genomic_DNA"/>
</dbReference>
<accession>F0ZQF1</accession>
<protein>
    <recommendedName>
        <fullName evidence="2">PDK1-type PH domain-containing protein</fullName>
    </recommendedName>
</protein>
<feature type="region of interest" description="Disordered" evidence="1">
    <location>
        <begin position="42"/>
        <end position="70"/>
    </location>
</feature>
<sequence>MNITTLIVPDVVPTTATTATPPDTIDPIHNNNTNNNKYMLTSSSTGNLLTKPQQRERASTTTPSPTFLSNHHNQHQLLQKQTFSLFDKHLSSSNLNKSTNSDNNESTILLKPTELILMNKEKKKEIRNEQQLNESLQQWNSFLLPNDEIILACSLTLKRSGLVKKERQLIITDTPRIFYVDPIKMIQKGEIGVDNSSAQFKSSKHFIINSKGRSRHFYVLNSQAKQYVDLINELNMLSFK</sequence>
<dbReference type="InterPro" id="IPR011993">
    <property type="entry name" value="PH-like_dom_sf"/>
</dbReference>
<keyword evidence="4" id="KW-1185">Reference proteome</keyword>
<dbReference type="InParanoid" id="F0ZQF1"/>
<dbReference type="OrthoDB" id="347657at2759"/>
<reference evidence="4" key="1">
    <citation type="journal article" date="2011" name="Genome Biol.">
        <title>Comparative genomics of the social amoebae Dictyostelium discoideum and Dictyostelium purpureum.</title>
        <authorList>
            <consortium name="US DOE Joint Genome Institute (JGI-PGF)"/>
            <person name="Sucgang R."/>
            <person name="Kuo A."/>
            <person name="Tian X."/>
            <person name="Salerno W."/>
            <person name="Parikh A."/>
            <person name="Feasley C.L."/>
            <person name="Dalin E."/>
            <person name="Tu H."/>
            <person name="Huang E."/>
            <person name="Barry K."/>
            <person name="Lindquist E."/>
            <person name="Shapiro H."/>
            <person name="Bruce D."/>
            <person name="Schmutz J."/>
            <person name="Salamov A."/>
            <person name="Fey P."/>
            <person name="Gaudet P."/>
            <person name="Anjard C."/>
            <person name="Babu M.M."/>
            <person name="Basu S."/>
            <person name="Bushmanova Y."/>
            <person name="van der Wel H."/>
            <person name="Katoh-Kurasawa M."/>
            <person name="Dinh C."/>
            <person name="Coutinho P.M."/>
            <person name="Saito T."/>
            <person name="Elias M."/>
            <person name="Schaap P."/>
            <person name="Kay R.R."/>
            <person name="Henrissat B."/>
            <person name="Eichinger L."/>
            <person name="Rivero F."/>
            <person name="Putnam N.H."/>
            <person name="West C.M."/>
            <person name="Loomis W.F."/>
            <person name="Chisholm R.L."/>
            <person name="Shaulsky G."/>
            <person name="Strassmann J.E."/>
            <person name="Queller D.C."/>
            <person name="Kuspa A."/>
            <person name="Grigoriev I.V."/>
        </authorList>
    </citation>
    <scope>NUCLEOTIDE SEQUENCE [LARGE SCALE GENOMIC DNA]</scope>
    <source>
        <strain evidence="4">QSDP1</strain>
    </source>
</reference>
<feature type="domain" description="PDK1-type PH" evidence="2">
    <location>
        <begin position="137"/>
        <end position="238"/>
    </location>
</feature>
<feature type="compositionally biased region" description="Polar residues" evidence="1">
    <location>
        <begin position="42"/>
        <end position="52"/>
    </location>
</feature>
<organism evidence="3 4">
    <name type="scientific">Dictyostelium purpureum</name>
    <name type="common">Slime mold</name>
    <dbReference type="NCBI Taxonomy" id="5786"/>
    <lineage>
        <taxon>Eukaryota</taxon>
        <taxon>Amoebozoa</taxon>
        <taxon>Evosea</taxon>
        <taxon>Eumycetozoa</taxon>
        <taxon>Dictyostelia</taxon>
        <taxon>Dictyosteliales</taxon>
        <taxon>Dictyosteliaceae</taxon>
        <taxon>Dictyostelium</taxon>
    </lineage>
</organism>
<dbReference type="AlphaFoldDB" id="F0ZQF1"/>
<dbReference type="Proteomes" id="UP000001064">
    <property type="component" value="Unassembled WGS sequence"/>
</dbReference>
<dbReference type="Gene3D" id="2.30.29.30">
    <property type="entry name" value="Pleckstrin-homology domain (PH domain)/Phosphotyrosine-binding domain (PTB)"/>
    <property type="match status" value="1"/>
</dbReference>
<dbReference type="VEuPathDB" id="AmoebaDB:DICPUDRAFT_92348"/>
<evidence type="ECO:0000313" key="4">
    <source>
        <dbReference type="Proteomes" id="UP000001064"/>
    </source>
</evidence>
<gene>
    <name evidence="3" type="ORF">DICPUDRAFT_92348</name>
</gene>
<name>F0ZQF1_DICPU</name>
<dbReference type="RefSeq" id="XP_003289643.1">
    <property type="nucleotide sequence ID" value="XM_003289595.1"/>
</dbReference>
<dbReference type="GeneID" id="10502909"/>
<dbReference type="KEGG" id="dpp:DICPUDRAFT_92348"/>
<proteinExistence type="predicted"/>
<evidence type="ECO:0000313" key="3">
    <source>
        <dbReference type="EMBL" id="EGC33817.1"/>
    </source>
</evidence>
<dbReference type="STRING" id="5786.F0ZQF1"/>
<evidence type="ECO:0000256" key="1">
    <source>
        <dbReference type="SAM" id="MobiDB-lite"/>
    </source>
</evidence>